<reference evidence="1" key="1">
    <citation type="submission" date="2019-12" db="EMBL/GenBank/DDBJ databases">
        <title>An insight into the sialome of adult female Ixodes ricinus ticks feeding for 6 days.</title>
        <authorList>
            <person name="Perner J."/>
            <person name="Ribeiro J.M.C."/>
        </authorList>
    </citation>
    <scope>NUCLEOTIDE SEQUENCE</scope>
    <source>
        <strain evidence="1">Semi-engorged</strain>
        <tissue evidence="1">Salivary glands</tissue>
    </source>
</reference>
<protein>
    <submittedName>
        <fullName evidence="1">Uncharacterized protein</fullName>
    </submittedName>
</protein>
<name>A0A6B0U4I2_IXORI</name>
<dbReference type="AlphaFoldDB" id="A0A6B0U4I2"/>
<organism evidence="1">
    <name type="scientific">Ixodes ricinus</name>
    <name type="common">Common tick</name>
    <name type="synonym">Acarus ricinus</name>
    <dbReference type="NCBI Taxonomy" id="34613"/>
    <lineage>
        <taxon>Eukaryota</taxon>
        <taxon>Metazoa</taxon>
        <taxon>Ecdysozoa</taxon>
        <taxon>Arthropoda</taxon>
        <taxon>Chelicerata</taxon>
        <taxon>Arachnida</taxon>
        <taxon>Acari</taxon>
        <taxon>Parasitiformes</taxon>
        <taxon>Ixodida</taxon>
        <taxon>Ixodoidea</taxon>
        <taxon>Ixodidae</taxon>
        <taxon>Ixodinae</taxon>
        <taxon>Ixodes</taxon>
    </lineage>
</organism>
<dbReference type="EMBL" id="GIFC01001412">
    <property type="protein sequence ID" value="MXU83495.1"/>
    <property type="molecule type" value="Transcribed_RNA"/>
</dbReference>
<sequence length="75" mass="8124">MRRPCKARGIHVTLSAILLFRIRVARQASVNRAFRGVVGILGGLLAINMPSVRATACDKSECPLFHGGKQTPPQL</sequence>
<accession>A0A6B0U4I2</accession>
<evidence type="ECO:0000313" key="1">
    <source>
        <dbReference type="EMBL" id="MXU83495.1"/>
    </source>
</evidence>
<proteinExistence type="predicted"/>